<keyword evidence="2" id="KW-0812">Transmembrane</keyword>
<keyword evidence="2" id="KW-1133">Transmembrane helix</keyword>
<proteinExistence type="predicted"/>
<dbReference type="AlphaFoldDB" id="A0A0M3HP32"/>
<protein>
    <submittedName>
        <fullName evidence="4">Ion transport domain-containing protein</fullName>
    </submittedName>
</protein>
<dbReference type="Proteomes" id="UP000036681">
    <property type="component" value="Unplaced"/>
</dbReference>
<dbReference type="WBParaSite" id="ALUE_0000357701-mRNA-1">
    <property type="protein sequence ID" value="ALUE_0000357701-mRNA-1"/>
    <property type="gene ID" value="ALUE_0000357701"/>
</dbReference>
<keyword evidence="2" id="KW-0472">Membrane</keyword>
<feature type="transmembrane region" description="Helical" evidence="2">
    <location>
        <begin position="79"/>
        <end position="96"/>
    </location>
</feature>
<name>A0A0M3HP32_ASCLU</name>
<feature type="transmembrane region" description="Helical" evidence="2">
    <location>
        <begin position="46"/>
        <end position="67"/>
    </location>
</feature>
<accession>A0A0M3HP32</accession>
<keyword evidence="3" id="KW-1185">Reference proteome</keyword>
<evidence type="ECO:0000256" key="1">
    <source>
        <dbReference type="SAM" id="MobiDB-lite"/>
    </source>
</evidence>
<evidence type="ECO:0000256" key="2">
    <source>
        <dbReference type="SAM" id="Phobius"/>
    </source>
</evidence>
<reference evidence="4" key="1">
    <citation type="submission" date="2017-02" db="UniProtKB">
        <authorList>
            <consortium name="WormBaseParasite"/>
        </authorList>
    </citation>
    <scope>IDENTIFICATION</scope>
</reference>
<evidence type="ECO:0000313" key="3">
    <source>
        <dbReference type="Proteomes" id="UP000036681"/>
    </source>
</evidence>
<evidence type="ECO:0000313" key="4">
    <source>
        <dbReference type="WBParaSite" id="ALUE_0000357701-mRNA-1"/>
    </source>
</evidence>
<sequence length="103" mass="11754">MEKGKQGSYSKGRTMSPVWPDARTNDARHTLIRSEWRRTGARRLRLWSELAVYFFALSVVQGSMAFHTPVDGGSDVRRVVQFLAWMVLIGKAFILLEGTLRVQ</sequence>
<feature type="region of interest" description="Disordered" evidence="1">
    <location>
        <begin position="1"/>
        <end position="22"/>
    </location>
</feature>
<organism evidence="3 4">
    <name type="scientific">Ascaris lumbricoides</name>
    <name type="common">Giant roundworm</name>
    <dbReference type="NCBI Taxonomy" id="6252"/>
    <lineage>
        <taxon>Eukaryota</taxon>
        <taxon>Metazoa</taxon>
        <taxon>Ecdysozoa</taxon>
        <taxon>Nematoda</taxon>
        <taxon>Chromadorea</taxon>
        <taxon>Rhabditida</taxon>
        <taxon>Spirurina</taxon>
        <taxon>Ascaridomorpha</taxon>
        <taxon>Ascaridoidea</taxon>
        <taxon>Ascarididae</taxon>
        <taxon>Ascaris</taxon>
    </lineage>
</organism>